<dbReference type="AlphaFoldDB" id="A0A2U1AQK4"/>
<proteinExistence type="predicted"/>
<dbReference type="Proteomes" id="UP000245959">
    <property type="component" value="Unassembled WGS sequence"/>
</dbReference>
<reference evidence="1 2" key="1">
    <citation type="submission" date="2018-04" db="EMBL/GenBank/DDBJ databases">
        <title>Genomic Encyclopedia of Type Strains, Phase IV (KMG-IV): sequencing the most valuable type-strain genomes for metagenomic binning, comparative biology and taxonomic classification.</title>
        <authorList>
            <person name="Goeker M."/>
        </authorList>
    </citation>
    <scope>NUCLEOTIDE SEQUENCE [LARGE SCALE GENOMIC DNA]</scope>
    <source>
        <strain evidence="1 2">DSM 14823</strain>
    </source>
</reference>
<keyword evidence="2" id="KW-1185">Reference proteome</keyword>
<protein>
    <submittedName>
        <fullName evidence="1">Uncharacterized protein</fullName>
    </submittedName>
</protein>
<dbReference type="EMBL" id="QEKH01000025">
    <property type="protein sequence ID" value="PVY38617.1"/>
    <property type="molecule type" value="Genomic_DNA"/>
</dbReference>
<organism evidence="1 2">
    <name type="scientific">Victivallis vadensis</name>
    <dbReference type="NCBI Taxonomy" id="172901"/>
    <lineage>
        <taxon>Bacteria</taxon>
        <taxon>Pseudomonadati</taxon>
        <taxon>Lentisphaerota</taxon>
        <taxon>Lentisphaeria</taxon>
        <taxon>Victivallales</taxon>
        <taxon>Victivallaceae</taxon>
        <taxon>Victivallis</taxon>
    </lineage>
</organism>
<comment type="caution">
    <text evidence="1">The sequence shown here is derived from an EMBL/GenBank/DDBJ whole genome shotgun (WGS) entry which is preliminary data.</text>
</comment>
<gene>
    <name evidence="1" type="ORF">C8D82_12542</name>
</gene>
<evidence type="ECO:0000313" key="1">
    <source>
        <dbReference type="EMBL" id="PVY38617.1"/>
    </source>
</evidence>
<accession>A0A2U1AQK4</accession>
<sequence>MFFQTKSTRCRIVRDYLDRLDDDTLRLVCYMFTQGYTDWQIRRQLHLSRPKFRAIRAEIAQGLLDAGIILRSE</sequence>
<evidence type="ECO:0000313" key="2">
    <source>
        <dbReference type="Proteomes" id="UP000245959"/>
    </source>
</evidence>
<name>A0A2U1AQK4_9BACT</name>